<dbReference type="GeneID" id="118343695"/>
<sequence>MSPYRLVYGKLYHLPVEIEHKAYWAIKQLNFNSNQAGDLRKLQLEELRMDAYDNLDNPKLSKERMKAWHDKNIYRKTFEPNQFVFLYNSKFHLFPRKLRSRWSGPYVVKAVFSHGAIEIVNPQNGNTFKVNGHRLKPFIIQFSPEDSTLPLQDQPTWSAA</sequence>
<organism evidence="1 2">
    <name type="scientific">Juglans regia</name>
    <name type="common">English walnut</name>
    <dbReference type="NCBI Taxonomy" id="51240"/>
    <lineage>
        <taxon>Eukaryota</taxon>
        <taxon>Viridiplantae</taxon>
        <taxon>Streptophyta</taxon>
        <taxon>Embryophyta</taxon>
        <taxon>Tracheophyta</taxon>
        <taxon>Spermatophyta</taxon>
        <taxon>Magnoliopsida</taxon>
        <taxon>eudicotyledons</taxon>
        <taxon>Gunneridae</taxon>
        <taxon>Pentapetalae</taxon>
        <taxon>rosids</taxon>
        <taxon>fabids</taxon>
        <taxon>Fagales</taxon>
        <taxon>Juglandaceae</taxon>
        <taxon>Juglans</taxon>
    </lineage>
</organism>
<accession>A0A6P9F8Z1</accession>
<keyword evidence="1" id="KW-1185">Reference proteome</keyword>
<protein>
    <submittedName>
        <fullName evidence="2">Uncharacterized protein LOC118343695</fullName>
    </submittedName>
</protein>
<dbReference type="InParanoid" id="A0A6P9F8Z1"/>
<dbReference type="OrthoDB" id="1723222at2759"/>
<dbReference type="Proteomes" id="UP000235220">
    <property type="component" value="Chromosome 10"/>
</dbReference>
<name>A0A6P9F8Z1_JUGRE</name>
<dbReference type="KEGG" id="jre:118343695"/>
<evidence type="ECO:0000313" key="1">
    <source>
        <dbReference type="Proteomes" id="UP000235220"/>
    </source>
</evidence>
<evidence type="ECO:0000313" key="2">
    <source>
        <dbReference type="RefSeq" id="XP_035551102.1"/>
    </source>
</evidence>
<gene>
    <name evidence="2" type="primary">LOC118343695</name>
</gene>
<proteinExistence type="predicted"/>
<reference evidence="2" key="1">
    <citation type="submission" date="2025-08" db="UniProtKB">
        <authorList>
            <consortium name="RefSeq"/>
        </authorList>
    </citation>
    <scope>IDENTIFICATION</scope>
    <source>
        <tissue evidence="2">Leaves</tissue>
    </source>
</reference>
<dbReference type="AlphaFoldDB" id="A0A6P9F8Z1"/>
<dbReference type="RefSeq" id="XP_035551102.1">
    <property type="nucleotide sequence ID" value="XM_035695209.1"/>
</dbReference>